<dbReference type="InterPro" id="IPR001848">
    <property type="entry name" value="Ribosomal_uS10"/>
</dbReference>
<dbReference type="EMBL" id="QOKY01000183">
    <property type="protein sequence ID" value="RMZ54133.1"/>
    <property type="molecule type" value="Genomic_DNA"/>
</dbReference>
<dbReference type="KEGG" id="apro:F751_0417"/>
<accession>A0A087SBC9</accession>
<dbReference type="Pfam" id="PF00338">
    <property type="entry name" value="Ribosomal_S10"/>
    <property type="match status" value="1"/>
</dbReference>
<name>A0A087SBC9_AUXPR</name>
<gene>
    <name evidence="6" type="ORF">APUTEX25_005289</name>
    <name evidence="5" type="ORF">F751_0417</name>
</gene>
<proteinExistence type="inferred from homology"/>
<evidence type="ECO:0000313" key="8">
    <source>
        <dbReference type="Proteomes" id="UP000279271"/>
    </source>
</evidence>
<dbReference type="GO" id="GO:0005840">
    <property type="term" value="C:ribosome"/>
    <property type="evidence" value="ECO:0007669"/>
    <property type="project" value="UniProtKB-KW"/>
</dbReference>
<dbReference type="Proteomes" id="UP000028924">
    <property type="component" value="Unassembled WGS sequence"/>
</dbReference>
<dbReference type="Gene3D" id="3.30.70.600">
    <property type="entry name" value="Ribosomal protein S10 domain"/>
    <property type="match status" value="1"/>
</dbReference>
<keyword evidence="2 5" id="KW-0689">Ribosomal protein</keyword>
<evidence type="ECO:0000313" key="7">
    <source>
        <dbReference type="Proteomes" id="UP000028924"/>
    </source>
</evidence>
<evidence type="ECO:0000256" key="3">
    <source>
        <dbReference type="ARBA" id="ARBA00023274"/>
    </source>
</evidence>
<dbReference type="SUPFAM" id="SSF54999">
    <property type="entry name" value="Ribosomal protein S10"/>
    <property type="match status" value="1"/>
</dbReference>
<dbReference type="GO" id="GO:0006412">
    <property type="term" value="P:translation"/>
    <property type="evidence" value="ECO:0007669"/>
    <property type="project" value="InterPro"/>
</dbReference>
<dbReference type="STRING" id="3075.A0A087SBC9"/>
<evidence type="ECO:0000313" key="6">
    <source>
        <dbReference type="EMBL" id="RMZ54133.1"/>
    </source>
</evidence>
<protein>
    <submittedName>
        <fullName evidence="5">40S ribosomal protein S20</fullName>
    </submittedName>
</protein>
<dbReference type="GO" id="GO:1990904">
    <property type="term" value="C:ribonucleoprotein complex"/>
    <property type="evidence" value="ECO:0007669"/>
    <property type="project" value="UniProtKB-KW"/>
</dbReference>
<reference evidence="5 7" key="1">
    <citation type="journal article" date="2014" name="BMC Genomics">
        <title>Oil accumulation mechanisms of the oleaginous microalga Chlorella protothecoides revealed through its genome, transcriptomes, and proteomes.</title>
        <authorList>
            <person name="Gao C."/>
            <person name="Wang Y."/>
            <person name="Shen Y."/>
            <person name="Yan D."/>
            <person name="He X."/>
            <person name="Dai J."/>
            <person name="Wu Q."/>
        </authorList>
    </citation>
    <scope>NUCLEOTIDE SEQUENCE [LARGE SCALE GENOMIC DNA]</scope>
    <source>
        <strain evidence="5 7">0710</strain>
    </source>
</reference>
<keyword evidence="3" id="KW-0687">Ribonucleoprotein</keyword>
<dbReference type="OrthoDB" id="10248551at2759"/>
<dbReference type="Proteomes" id="UP000279271">
    <property type="component" value="Unassembled WGS sequence"/>
</dbReference>
<organism evidence="5 7">
    <name type="scientific">Auxenochlorella protothecoides</name>
    <name type="common">Green microalga</name>
    <name type="synonym">Chlorella protothecoides</name>
    <dbReference type="NCBI Taxonomy" id="3075"/>
    <lineage>
        <taxon>Eukaryota</taxon>
        <taxon>Viridiplantae</taxon>
        <taxon>Chlorophyta</taxon>
        <taxon>core chlorophytes</taxon>
        <taxon>Trebouxiophyceae</taxon>
        <taxon>Chlorellales</taxon>
        <taxon>Chlorellaceae</taxon>
        <taxon>Auxenochlorella</taxon>
    </lineage>
</organism>
<evidence type="ECO:0000313" key="5">
    <source>
        <dbReference type="EMBL" id="KFM23033.1"/>
    </source>
</evidence>
<dbReference type="SMART" id="SM01403">
    <property type="entry name" value="Ribosomal_S10"/>
    <property type="match status" value="1"/>
</dbReference>
<keyword evidence="7" id="KW-1185">Reference proteome</keyword>
<dbReference type="InterPro" id="IPR036838">
    <property type="entry name" value="Ribosomal_uS10_dom_sf"/>
</dbReference>
<dbReference type="eggNOG" id="KOG0900">
    <property type="taxonomic scope" value="Eukaryota"/>
</dbReference>
<evidence type="ECO:0000256" key="2">
    <source>
        <dbReference type="ARBA" id="ARBA00022980"/>
    </source>
</evidence>
<evidence type="ECO:0000256" key="1">
    <source>
        <dbReference type="ARBA" id="ARBA00007102"/>
    </source>
</evidence>
<dbReference type="AlphaFoldDB" id="A0A087SBC9"/>
<comment type="similarity">
    <text evidence="1">Belongs to the universal ribosomal protein uS10 family.</text>
</comment>
<dbReference type="RefSeq" id="XP_011395903.1">
    <property type="nucleotide sequence ID" value="XM_011397601.1"/>
</dbReference>
<dbReference type="GO" id="GO:0003735">
    <property type="term" value="F:structural constituent of ribosome"/>
    <property type="evidence" value="ECO:0007669"/>
    <property type="project" value="InterPro"/>
</dbReference>
<feature type="domain" description="Small ribosomal subunit protein uS10" evidence="4">
    <location>
        <begin position="3"/>
        <end position="82"/>
    </location>
</feature>
<sequence>MADVAKPTKVGVEQAHEVPIHRIRITLTSKNVTNLEKGERAGHRGRFEMRIHKRLIDLHSPVEVVKQITSVSIEPGVEVEVTINDL</sequence>
<reference evidence="6" key="3">
    <citation type="submission" date="2018-10" db="EMBL/GenBank/DDBJ databases">
        <authorList>
            <person name="Hovde B."/>
            <person name="Zhang X."/>
        </authorList>
    </citation>
    <scope>NUCLEOTIDE SEQUENCE [LARGE SCALE GENOMIC DNA]</scope>
    <source>
        <strain evidence="6">UTEX 25</strain>
    </source>
</reference>
<dbReference type="InterPro" id="IPR027486">
    <property type="entry name" value="Ribosomal_uS10_dom"/>
</dbReference>
<evidence type="ECO:0000259" key="4">
    <source>
        <dbReference type="SMART" id="SM01403"/>
    </source>
</evidence>
<dbReference type="PANTHER" id="PTHR11700">
    <property type="entry name" value="30S RIBOSOMAL PROTEIN S10 FAMILY MEMBER"/>
    <property type="match status" value="1"/>
</dbReference>
<dbReference type="GeneID" id="23611808"/>
<reference evidence="6" key="4">
    <citation type="submission" date="2018-11" db="EMBL/GenBank/DDBJ databases">
        <title>Characterization of plant carbon substrate utilization by Auxenochlorella protothecoides.</title>
        <authorList>
            <person name="Vogler B.W."/>
            <person name="Starkenburg S.R."/>
            <person name="Sudasinghe N."/>
            <person name="Schambach J.Y."/>
            <person name="Rollin J.A."/>
            <person name="Pattathil S."/>
            <person name="Barry A.N."/>
        </authorList>
    </citation>
    <scope>NUCLEOTIDE SEQUENCE [LARGE SCALE GENOMIC DNA]</scope>
    <source>
        <strain evidence="6">UTEX 25</strain>
    </source>
</reference>
<reference evidence="8" key="2">
    <citation type="journal article" date="2018" name="Algal Res.">
        <title>Characterization of plant carbon substrate utilization by Auxenochlorella protothecoides.</title>
        <authorList>
            <person name="Vogler B.W."/>
            <person name="Starkenburg S.R."/>
            <person name="Sudasinghe N."/>
            <person name="Schambach J.Y."/>
            <person name="Rollin J.A."/>
            <person name="Pattathil S."/>
            <person name="Barry A.N."/>
        </authorList>
    </citation>
    <scope>NUCLEOTIDE SEQUENCE [LARGE SCALE GENOMIC DNA]</scope>
    <source>
        <strain evidence="8">UTEX 25</strain>
    </source>
</reference>
<dbReference type="EMBL" id="KL662086">
    <property type="protein sequence ID" value="KFM23033.1"/>
    <property type="molecule type" value="Genomic_DNA"/>
</dbReference>